<evidence type="ECO:0000313" key="4">
    <source>
        <dbReference type="Proteomes" id="UP000015101"/>
    </source>
</evidence>
<reference evidence="4" key="1">
    <citation type="submission" date="2012-12" db="EMBL/GenBank/DDBJ databases">
        <authorList>
            <person name="Hellsten U."/>
            <person name="Grimwood J."/>
            <person name="Chapman J.A."/>
            <person name="Shapiro H."/>
            <person name="Aerts A."/>
            <person name="Otillar R.P."/>
            <person name="Terry A.Y."/>
            <person name="Boore J.L."/>
            <person name="Simakov O."/>
            <person name="Marletaz F."/>
            <person name="Cho S.-J."/>
            <person name="Edsinger-Gonzales E."/>
            <person name="Havlak P."/>
            <person name="Kuo D.-H."/>
            <person name="Larsson T."/>
            <person name="Lv J."/>
            <person name="Arendt D."/>
            <person name="Savage R."/>
            <person name="Osoegawa K."/>
            <person name="de Jong P."/>
            <person name="Lindberg D.R."/>
            <person name="Seaver E.C."/>
            <person name="Weisblat D.A."/>
            <person name="Putnam N.H."/>
            <person name="Grigoriev I.V."/>
            <person name="Rokhsar D.S."/>
        </authorList>
    </citation>
    <scope>NUCLEOTIDE SEQUENCE</scope>
</reference>
<dbReference type="InParanoid" id="T1F946"/>
<reference evidence="3" key="3">
    <citation type="submission" date="2015-06" db="UniProtKB">
        <authorList>
            <consortium name="EnsemblMetazoa"/>
        </authorList>
    </citation>
    <scope>IDENTIFICATION</scope>
</reference>
<name>T1F946_HELRO</name>
<dbReference type="GeneID" id="20205345"/>
<dbReference type="EMBL" id="AMQM01005214">
    <property type="status" value="NOT_ANNOTATED_CDS"/>
    <property type="molecule type" value="Genomic_DNA"/>
</dbReference>
<dbReference type="AlphaFoldDB" id="T1F946"/>
<gene>
    <name evidence="3" type="primary">20205345</name>
    <name evidence="2" type="ORF">HELRODRAFT_175307</name>
</gene>
<dbReference type="EMBL" id="KB096864">
    <property type="protein sequence ID" value="ESO00819.1"/>
    <property type="molecule type" value="Genomic_DNA"/>
</dbReference>
<keyword evidence="4" id="KW-1185">Reference proteome</keyword>
<evidence type="ECO:0000313" key="2">
    <source>
        <dbReference type="EMBL" id="ESO00819.1"/>
    </source>
</evidence>
<evidence type="ECO:0008006" key="5">
    <source>
        <dbReference type="Google" id="ProtNLM"/>
    </source>
</evidence>
<protein>
    <recommendedName>
        <fullName evidence="5">BRICHOS domain-containing protein</fullName>
    </recommendedName>
</protein>
<dbReference type="Proteomes" id="UP000015101">
    <property type="component" value="Unassembled WGS sequence"/>
</dbReference>
<sequence>MASLAVLVICAVVSIFVYMKAQNQIIEYKLKMLDGRSQEVSGDLTENTVRYHVQDTDQEAWVIDDFNTYIRVTKITTKRGETNCYLAPLNVSTAMEPSKVSKPASNNEWMEAPGDHSSTIYQISGVSTYWMYPTCGNDHPTPNENQLNEPSKIQKREAPYYVLTNHTRDGVHYYPCINGCCQTVCAEMIQYHWEIINGRINCNWVPTNLTELYCEATPGLNCNPC</sequence>
<evidence type="ECO:0000313" key="3">
    <source>
        <dbReference type="EnsemblMetazoa" id="HelroP175307"/>
    </source>
</evidence>
<dbReference type="KEGG" id="hro:HELRODRAFT_175307"/>
<dbReference type="EnsemblMetazoa" id="HelroT175307">
    <property type="protein sequence ID" value="HelroP175307"/>
    <property type="gene ID" value="HelroG175307"/>
</dbReference>
<proteinExistence type="predicted"/>
<feature type="chain" id="PRO_5010980358" description="BRICHOS domain-containing protein" evidence="1">
    <location>
        <begin position="22"/>
        <end position="225"/>
    </location>
</feature>
<reference evidence="2 4" key="2">
    <citation type="journal article" date="2013" name="Nature">
        <title>Insights into bilaterian evolution from three spiralian genomes.</title>
        <authorList>
            <person name="Simakov O."/>
            <person name="Marletaz F."/>
            <person name="Cho S.J."/>
            <person name="Edsinger-Gonzales E."/>
            <person name="Havlak P."/>
            <person name="Hellsten U."/>
            <person name="Kuo D.H."/>
            <person name="Larsson T."/>
            <person name="Lv J."/>
            <person name="Arendt D."/>
            <person name="Savage R."/>
            <person name="Osoegawa K."/>
            <person name="de Jong P."/>
            <person name="Grimwood J."/>
            <person name="Chapman J.A."/>
            <person name="Shapiro H."/>
            <person name="Aerts A."/>
            <person name="Otillar R.P."/>
            <person name="Terry A.Y."/>
            <person name="Boore J.L."/>
            <person name="Grigoriev I.V."/>
            <person name="Lindberg D.R."/>
            <person name="Seaver E.C."/>
            <person name="Weisblat D.A."/>
            <person name="Putnam N.H."/>
            <person name="Rokhsar D.S."/>
        </authorList>
    </citation>
    <scope>NUCLEOTIDE SEQUENCE</scope>
</reference>
<keyword evidence="1" id="KW-0732">Signal</keyword>
<organism evidence="3 4">
    <name type="scientific">Helobdella robusta</name>
    <name type="common">Californian leech</name>
    <dbReference type="NCBI Taxonomy" id="6412"/>
    <lineage>
        <taxon>Eukaryota</taxon>
        <taxon>Metazoa</taxon>
        <taxon>Spiralia</taxon>
        <taxon>Lophotrochozoa</taxon>
        <taxon>Annelida</taxon>
        <taxon>Clitellata</taxon>
        <taxon>Hirudinea</taxon>
        <taxon>Rhynchobdellida</taxon>
        <taxon>Glossiphoniidae</taxon>
        <taxon>Helobdella</taxon>
    </lineage>
</organism>
<dbReference type="HOGENOM" id="CLU_1231092_0_0_1"/>
<feature type="signal peptide" evidence="1">
    <location>
        <begin position="1"/>
        <end position="21"/>
    </location>
</feature>
<dbReference type="RefSeq" id="XP_009020990.1">
    <property type="nucleotide sequence ID" value="XM_009022742.1"/>
</dbReference>
<accession>T1F946</accession>
<dbReference type="CTD" id="20205345"/>
<evidence type="ECO:0000256" key="1">
    <source>
        <dbReference type="SAM" id="SignalP"/>
    </source>
</evidence>